<dbReference type="AlphaFoldDB" id="A0A5P2AKC2"/>
<protein>
    <recommendedName>
        <fullName evidence="3">Peptidase M6-like domain-containing protein</fullName>
    </recommendedName>
</protein>
<dbReference type="OrthoDB" id="275270at2"/>
<dbReference type="PANTHER" id="PTHR41775:SF1">
    <property type="entry name" value="PEPTIDASE M6-LIKE DOMAIN-CONTAINING PROTEIN"/>
    <property type="match status" value="1"/>
</dbReference>
<sequence>MHVPGPTLAEFGHGSIQVSGRKALGPRPLVVVLLEWADDGANGFPEISSVHPLDYYEQLAFGHPSPPFTTDPVNPAGLAEYVQECSNGRFWFTRAGVLGPEPMGLFGNPSETEHMGKVAERMAGLFPDLLHSMDVDVDSLITADELVVLVVENHRDRYPANRGTQSVPVTLGDVTKTMDLRIAFAGPFTPFYQIGHEVAHSLGAVDMYNPGTMNYLLTLMSAYSFTGNDQGTVHLDAWHKMALGWCEPGRVQLSADGSASVVEISAERPDGAVILWHPSRGATEYFLVERRNRAGGRKYDVDFPDDGVLLWHIDPSRAPMNRGAPDLSPGSSGVWRAGMRTPPLTWTDGTVAVGGIDITTGPEPGSIRLDW</sequence>
<evidence type="ECO:0000313" key="1">
    <source>
        <dbReference type="EMBL" id="QES18633.1"/>
    </source>
</evidence>
<evidence type="ECO:0008006" key="3">
    <source>
        <dbReference type="Google" id="ProtNLM"/>
    </source>
</evidence>
<dbReference type="EMBL" id="CP029194">
    <property type="protein sequence ID" value="QES18633.1"/>
    <property type="molecule type" value="Genomic_DNA"/>
</dbReference>
<dbReference type="Proteomes" id="UP000324106">
    <property type="component" value="Chromosome"/>
</dbReference>
<proteinExistence type="predicted"/>
<dbReference type="PANTHER" id="PTHR41775">
    <property type="entry name" value="SECRETED PROTEIN-RELATED"/>
    <property type="match status" value="1"/>
</dbReference>
<organism evidence="1 2">
    <name type="scientific">Streptomyces venezuelae</name>
    <dbReference type="NCBI Taxonomy" id="54571"/>
    <lineage>
        <taxon>Bacteria</taxon>
        <taxon>Bacillati</taxon>
        <taxon>Actinomycetota</taxon>
        <taxon>Actinomycetes</taxon>
        <taxon>Kitasatosporales</taxon>
        <taxon>Streptomycetaceae</taxon>
        <taxon>Streptomyces</taxon>
    </lineage>
</organism>
<reference evidence="1 2" key="1">
    <citation type="submission" date="2018-05" db="EMBL/GenBank/DDBJ databases">
        <title>Streptomyces venezuelae.</title>
        <authorList>
            <person name="Kim W."/>
            <person name="Lee N."/>
            <person name="Cho B.-K."/>
        </authorList>
    </citation>
    <scope>NUCLEOTIDE SEQUENCE [LARGE SCALE GENOMIC DNA]</scope>
    <source>
        <strain evidence="1 2">ATCC 15068</strain>
    </source>
</reference>
<evidence type="ECO:0000313" key="2">
    <source>
        <dbReference type="Proteomes" id="UP000324106"/>
    </source>
</evidence>
<accession>A0A5P2AKC2</accession>
<gene>
    <name evidence="1" type="ORF">DEJ46_05665</name>
</gene>
<dbReference type="RefSeq" id="WP_150264454.1">
    <property type="nucleotide sequence ID" value="NZ_CP029194.1"/>
</dbReference>
<name>A0A5P2AKC2_STRVZ</name>